<dbReference type="InterPro" id="IPR019775">
    <property type="entry name" value="WD40_repeat_CS"/>
</dbReference>
<feature type="repeat" description="WD" evidence="3">
    <location>
        <begin position="937"/>
        <end position="959"/>
    </location>
</feature>
<accession>A0A0C3JF50</accession>
<dbReference type="CDD" id="cd00200">
    <property type="entry name" value="WD40"/>
    <property type="match status" value="2"/>
</dbReference>
<dbReference type="GO" id="GO:0005634">
    <property type="term" value="C:nucleus"/>
    <property type="evidence" value="ECO:0007669"/>
    <property type="project" value="TreeGrafter"/>
</dbReference>
<dbReference type="Pfam" id="PF24883">
    <property type="entry name" value="NPHP3_N"/>
    <property type="match status" value="1"/>
</dbReference>
<dbReference type="InterPro" id="IPR015943">
    <property type="entry name" value="WD40/YVTN_repeat-like_dom_sf"/>
</dbReference>
<dbReference type="GO" id="GO:1990234">
    <property type="term" value="C:transferase complex"/>
    <property type="evidence" value="ECO:0007669"/>
    <property type="project" value="UniProtKB-ARBA"/>
</dbReference>
<dbReference type="PANTHER" id="PTHR22847:SF637">
    <property type="entry name" value="WD REPEAT DOMAIN 5B"/>
    <property type="match status" value="1"/>
</dbReference>
<organism evidence="5 6">
    <name type="scientific">Pisolithus tinctorius Marx 270</name>
    <dbReference type="NCBI Taxonomy" id="870435"/>
    <lineage>
        <taxon>Eukaryota</taxon>
        <taxon>Fungi</taxon>
        <taxon>Dikarya</taxon>
        <taxon>Basidiomycota</taxon>
        <taxon>Agaricomycotina</taxon>
        <taxon>Agaricomycetes</taxon>
        <taxon>Agaricomycetidae</taxon>
        <taxon>Boletales</taxon>
        <taxon>Sclerodermatineae</taxon>
        <taxon>Pisolithaceae</taxon>
        <taxon>Pisolithus</taxon>
    </lineage>
</organism>
<dbReference type="InterPro" id="IPR007111">
    <property type="entry name" value="NACHT_NTPase"/>
</dbReference>
<feature type="repeat" description="WD" evidence="3">
    <location>
        <begin position="1047"/>
        <end position="1079"/>
    </location>
</feature>
<dbReference type="OrthoDB" id="2658414at2759"/>
<keyword evidence="6" id="KW-1185">Reference proteome</keyword>
<feature type="repeat" description="WD" evidence="3">
    <location>
        <begin position="813"/>
        <end position="854"/>
    </location>
</feature>
<dbReference type="InterPro" id="IPR056884">
    <property type="entry name" value="NPHP3-like_N"/>
</dbReference>
<dbReference type="InParanoid" id="A0A0C3JF50"/>
<dbReference type="AlphaFoldDB" id="A0A0C3JF50"/>
<reference evidence="6" key="2">
    <citation type="submission" date="2015-01" db="EMBL/GenBank/DDBJ databases">
        <title>Evolutionary Origins and Diversification of the Mycorrhizal Mutualists.</title>
        <authorList>
            <consortium name="DOE Joint Genome Institute"/>
            <consortium name="Mycorrhizal Genomics Consortium"/>
            <person name="Kohler A."/>
            <person name="Kuo A."/>
            <person name="Nagy L.G."/>
            <person name="Floudas D."/>
            <person name="Copeland A."/>
            <person name="Barry K.W."/>
            <person name="Cichocki N."/>
            <person name="Veneault-Fourrey C."/>
            <person name="LaButti K."/>
            <person name="Lindquist E.A."/>
            <person name="Lipzen A."/>
            <person name="Lundell T."/>
            <person name="Morin E."/>
            <person name="Murat C."/>
            <person name="Riley R."/>
            <person name="Ohm R."/>
            <person name="Sun H."/>
            <person name="Tunlid A."/>
            <person name="Henrissat B."/>
            <person name="Grigoriev I.V."/>
            <person name="Hibbett D.S."/>
            <person name="Martin F."/>
        </authorList>
    </citation>
    <scope>NUCLEOTIDE SEQUENCE [LARGE SCALE GENOMIC DNA]</scope>
    <source>
        <strain evidence="6">Marx 270</strain>
    </source>
</reference>
<dbReference type="InterPro" id="IPR001680">
    <property type="entry name" value="WD40_rpt"/>
</dbReference>
<dbReference type="PANTHER" id="PTHR22847">
    <property type="entry name" value="WD40 REPEAT PROTEIN"/>
    <property type="match status" value="1"/>
</dbReference>
<dbReference type="InterPro" id="IPR036322">
    <property type="entry name" value="WD40_repeat_dom_sf"/>
</dbReference>
<feature type="repeat" description="WD" evidence="3">
    <location>
        <begin position="1004"/>
        <end position="1045"/>
    </location>
</feature>
<feature type="repeat" description="WD" evidence="3">
    <location>
        <begin position="961"/>
        <end position="993"/>
    </location>
</feature>
<name>A0A0C3JF50_PISTI</name>
<dbReference type="Proteomes" id="UP000054217">
    <property type="component" value="Unassembled WGS sequence"/>
</dbReference>
<dbReference type="Gene3D" id="2.130.10.10">
    <property type="entry name" value="YVTN repeat-like/Quinoprotein amine dehydrogenase"/>
    <property type="match status" value="7"/>
</dbReference>
<dbReference type="EMBL" id="KN831959">
    <property type="protein sequence ID" value="KIO07708.1"/>
    <property type="molecule type" value="Genomic_DNA"/>
</dbReference>
<feature type="repeat" description="WD" evidence="3">
    <location>
        <begin position="899"/>
        <end position="940"/>
    </location>
</feature>
<feature type="repeat" description="WD" evidence="3">
    <location>
        <begin position="770"/>
        <end position="811"/>
    </location>
</feature>
<feature type="repeat" description="WD" evidence="3">
    <location>
        <begin position="727"/>
        <end position="768"/>
    </location>
</feature>
<evidence type="ECO:0000259" key="4">
    <source>
        <dbReference type="PROSITE" id="PS50837"/>
    </source>
</evidence>
<feature type="domain" description="NACHT" evidence="4">
    <location>
        <begin position="150"/>
        <end position="299"/>
    </location>
</feature>
<dbReference type="HOGENOM" id="CLU_000288_6_3_1"/>
<keyword evidence="1 3" id="KW-0853">WD repeat</keyword>
<feature type="repeat" description="WD" evidence="3">
    <location>
        <begin position="684"/>
        <end position="716"/>
    </location>
</feature>
<dbReference type="InterPro" id="IPR027417">
    <property type="entry name" value="P-loop_NTPase"/>
</dbReference>
<feature type="repeat" description="WD" evidence="3">
    <location>
        <begin position="856"/>
        <end position="888"/>
    </location>
</feature>
<dbReference type="SMART" id="SM00320">
    <property type="entry name" value="WD40"/>
    <property type="match status" value="12"/>
</dbReference>
<evidence type="ECO:0000256" key="1">
    <source>
        <dbReference type="ARBA" id="ARBA00022574"/>
    </source>
</evidence>
<evidence type="ECO:0000256" key="2">
    <source>
        <dbReference type="ARBA" id="ARBA00022737"/>
    </source>
</evidence>
<dbReference type="SUPFAM" id="SSF50978">
    <property type="entry name" value="WD40 repeat-like"/>
    <property type="match status" value="2"/>
</dbReference>
<dbReference type="Gene3D" id="3.40.50.300">
    <property type="entry name" value="P-loop containing nucleotide triphosphate hydrolases"/>
    <property type="match status" value="1"/>
</dbReference>
<dbReference type="PROSITE" id="PS50294">
    <property type="entry name" value="WD_REPEATS_REGION"/>
    <property type="match status" value="12"/>
</dbReference>
<dbReference type="Pfam" id="PF00400">
    <property type="entry name" value="WD40"/>
    <property type="match status" value="13"/>
</dbReference>
<evidence type="ECO:0000313" key="6">
    <source>
        <dbReference type="Proteomes" id="UP000054217"/>
    </source>
</evidence>
<gene>
    <name evidence="5" type="ORF">M404DRAFT_136031</name>
</gene>
<feature type="repeat" description="WD" evidence="3">
    <location>
        <begin position="1176"/>
        <end position="1208"/>
    </location>
</feature>
<dbReference type="PROSITE" id="PS50837">
    <property type="entry name" value="NACHT"/>
    <property type="match status" value="1"/>
</dbReference>
<feature type="repeat" description="WD" evidence="3">
    <location>
        <begin position="1133"/>
        <end position="1169"/>
    </location>
</feature>
<dbReference type="PROSITE" id="PS50082">
    <property type="entry name" value="WD_REPEATS_2"/>
    <property type="match status" value="13"/>
</dbReference>
<dbReference type="SUPFAM" id="SSF52540">
    <property type="entry name" value="P-loop containing nucleoside triphosphate hydrolases"/>
    <property type="match status" value="1"/>
</dbReference>
<proteinExistence type="predicted"/>
<reference evidence="5 6" key="1">
    <citation type="submission" date="2014-04" db="EMBL/GenBank/DDBJ databases">
        <authorList>
            <consortium name="DOE Joint Genome Institute"/>
            <person name="Kuo A."/>
            <person name="Kohler A."/>
            <person name="Costa M.D."/>
            <person name="Nagy L.G."/>
            <person name="Floudas D."/>
            <person name="Copeland A."/>
            <person name="Barry K.W."/>
            <person name="Cichocki N."/>
            <person name="Veneault-Fourrey C."/>
            <person name="LaButti K."/>
            <person name="Lindquist E.A."/>
            <person name="Lipzen A."/>
            <person name="Lundell T."/>
            <person name="Morin E."/>
            <person name="Murat C."/>
            <person name="Sun H."/>
            <person name="Tunlid A."/>
            <person name="Henrissat B."/>
            <person name="Grigoriev I.V."/>
            <person name="Hibbett D.S."/>
            <person name="Martin F."/>
            <person name="Nordberg H.P."/>
            <person name="Cantor M.N."/>
            <person name="Hua S.X."/>
        </authorList>
    </citation>
    <scope>NUCLEOTIDE SEQUENCE [LARGE SCALE GENOMIC DNA]</scope>
    <source>
        <strain evidence="5 6">Marx 270</strain>
    </source>
</reference>
<sequence length="1264" mass="138355">DNAVSDLLDTVRQVYEFLLEPDTLNNIENMKDTLVQIARVISESAQFVKNYFEVKSFWLRAKKNVFSETQTIVNGYVKTLDSLMQQCRGRAVRDTRVNTYRIFEDLSLEGMAYADGASFNTTKKCLDGTRTEILQEIIDWINDSDVNAPRILWLHGQAGRGKSAIAHTIASWIKDAGGLGSCFCFARDRHAERHQEKILTTIARDLADRDPAFRRALADIVAKDRSLRTTPDVMQQWQHLILEPLCKVNGAIVGNVVVVIDALDESGPDTSREHILRLLTSKEAARLPSNFRIFLTSRPLPDIERVLRVTSHVKTMSLDDIPAISAEHDIQLYVSSELGDLREIGATEIQNISWKSDGLFEWARLACGFIRPNKPGRMVRDRYNEIMSPHVQSGGTLLDFMYSTILGDTIPEDDITLTRFRSVMQQIMSMSVPQQMGTLNEMRSHFPSEEDHFDIIIILEFMAPLLSGIVDRCSVVRPLHASFYDFLTDHSRSGVYCVGVSSTGMDSALAFTSLHTLCKELKFNICGLDSSYCCNSEVVDLQDKINRNIGLNLSYSCRYWANHLQKVVFDSGLAMLVKMVVGSEKILFWLETLSLISGLGQATSALASAISWLQETLASAQDGITFVQNFGGVISHSTPHLYISALPFTPSNTVFARMFMAKFSWLVRVSAGGFKEWPTAQVAMEGHSGWVLSVGFSPDGKRIVSGSADKTLRIWDAERGVQIGGPLEGHTGGVKSVGFSSDGKRIVSGSYDKTVQIWDAERGVQIGSPLEGHASIVNSVAFSSDGKRIVSGSADMTVRIWDAERGAQIGGPLEGHTHWVLSVGFSSDGKRVVSGSEDKTVRVWDAERGVQIGSPLEGHTEGFISVAFSPDGKRIVSGSWDKTVRVWDAERGVQIGGPLEGHTHGVNSVQFSSDGKRIVSGSKDKTVRIWDAESSRIVSGSVDKTVRIWDAERGDQIGGPLQGHTSAVKSVGFSSDGKKIVSGSLDKTVRIWDAERGVQIGGPLEGHTVVVLSVAFSSDGQRIVSGSKDKTVRIWDTERGVQVGEPLEGHTCGVLSVAFSSDGERIVSGSDDKTVRIWDAERHVQIGGPLQGHTLAINSVGFSSDGKRIASGSADKTVRIWDAERGIQIGGPLEGHTGGVLSVAFSSDGKWIVSGSLDKTVRMWDTERGVQIGGPLEGHTHWVLSVGFSSDGKWVVSGSHDKSVRIWDAKRVIQINQCLLGHSGRVILGSENSMVWDSCGQEASQPRYNTPTVNTPSHIISCES</sequence>
<keyword evidence="2" id="KW-0677">Repeat</keyword>
<protein>
    <recommendedName>
        <fullName evidence="4">NACHT domain-containing protein</fullName>
    </recommendedName>
</protein>
<feature type="repeat" description="WD" evidence="3">
    <location>
        <begin position="1090"/>
        <end position="1122"/>
    </location>
</feature>
<dbReference type="InterPro" id="IPR020472">
    <property type="entry name" value="WD40_PAC1"/>
</dbReference>
<dbReference type="PRINTS" id="PR00320">
    <property type="entry name" value="GPROTEINBRPT"/>
</dbReference>
<dbReference type="PROSITE" id="PS00678">
    <property type="entry name" value="WD_REPEATS_1"/>
    <property type="match status" value="3"/>
</dbReference>
<evidence type="ECO:0000313" key="5">
    <source>
        <dbReference type="EMBL" id="KIO07708.1"/>
    </source>
</evidence>
<dbReference type="STRING" id="870435.A0A0C3JF50"/>
<evidence type="ECO:0000256" key="3">
    <source>
        <dbReference type="PROSITE-ProRule" id="PRU00221"/>
    </source>
</evidence>
<feature type="non-terminal residue" evidence="5">
    <location>
        <position position="1"/>
    </location>
</feature>